<evidence type="ECO:0000313" key="19">
    <source>
        <dbReference type="Proteomes" id="UP000268162"/>
    </source>
</evidence>
<feature type="transmembrane region" description="Helical" evidence="16">
    <location>
        <begin position="37"/>
        <end position="56"/>
    </location>
</feature>
<keyword evidence="10" id="KW-0833">Ubl conjugation pathway</keyword>
<dbReference type="GO" id="GO:0061630">
    <property type="term" value="F:ubiquitin protein ligase activity"/>
    <property type="evidence" value="ECO:0007669"/>
    <property type="project" value="UniProtKB-EC"/>
</dbReference>
<feature type="transmembrane region" description="Helical" evidence="16">
    <location>
        <begin position="100"/>
        <end position="119"/>
    </location>
</feature>
<evidence type="ECO:0000256" key="4">
    <source>
        <dbReference type="ARBA" id="ARBA00010089"/>
    </source>
</evidence>
<feature type="non-terminal residue" evidence="18">
    <location>
        <position position="358"/>
    </location>
</feature>
<evidence type="ECO:0000256" key="13">
    <source>
        <dbReference type="ARBA" id="ARBA00022989"/>
    </source>
</evidence>
<accession>A0A4P9ZY27</accession>
<keyword evidence="6" id="KW-0808">Transferase</keyword>
<dbReference type="STRING" id="215637.A0A4P9ZY27"/>
<keyword evidence="19" id="KW-1185">Reference proteome</keyword>
<keyword evidence="8" id="KW-0479">Metal-binding</keyword>
<dbReference type="EMBL" id="ML002349">
    <property type="protein sequence ID" value="RKP38596.1"/>
    <property type="molecule type" value="Genomic_DNA"/>
</dbReference>
<evidence type="ECO:0000256" key="5">
    <source>
        <dbReference type="ARBA" id="ARBA00012483"/>
    </source>
</evidence>
<evidence type="ECO:0000256" key="8">
    <source>
        <dbReference type="ARBA" id="ARBA00022723"/>
    </source>
</evidence>
<dbReference type="InterPro" id="IPR057992">
    <property type="entry name" value="TPR_SYVN1_N"/>
</dbReference>
<feature type="transmembrane region" description="Helical" evidence="16">
    <location>
        <begin position="172"/>
        <end position="192"/>
    </location>
</feature>
<dbReference type="EC" id="2.3.2.27" evidence="5"/>
<dbReference type="CDD" id="cd16479">
    <property type="entry name" value="RING-H2_synoviolin"/>
    <property type="match status" value="1"/>
</dbReference>
<evidence type="ECO:0000256" key="7">
    <source>
        <dbReference type="ARBA" id="ARBA00022692"/>
    </source>
</evidence>
<evidence type="ECO:0000256" key="12">
    <source>
        <dbReference type="ARBA" id="ARBA00022833"/>
    </source>
</evidence>
<dbReference type="PROSITE" id="PS50089">
    <property type="entry name" value="ZF_RING_2"/>
    <property type="match status" value="1"/>
</dbReference>
<evidence type="ECO:0000256" key="16">
    <source>
        <dbReference type="SAM" id="Phobius"/>
    </source>
</evidence>
<dbReference type="AlphaFoldDB" id="A0A4P9ZY27"/>
<dbReference type="GO" id="GO:0043161">
    <property type="term" value="P:proteasome-mediated ubiquitin-dependent protein catabolic process"/>
    <property type="evidence" value="ECO:0007669"/>
    <property type="project" value="TreeGrafter"/>
</dbReference>
<keyword evidence="13 16" id="KW-1133">Transmembrane helix</keyword>
<keyword evidence="9 15" id="KW-0863">Zinc-finger</keyword>
<protein>
    <recommendedName>
        <fullName evidence="5">RING-type E3 ubiquitin transferase</fullName>
        <ecNumber evidence="5">2.3.2.27</ecNumber>
    </recommendedName>
</protein>
<sequence length="358" mass="41269">MRLALYGAVTTALTGMVLVSAFSQQWYFYAAGVRLSQSNANLLILANMSFFITLMFGKLMQRTFFGDLRAIEVEHLYEKGWFAVTETCLALTIFKDEFNAQMFGLLLTLMFFKVFHWLIEDRVNFMEQSPSLNWLFHVRMLGLVGVLFAADALFLTYTVYSTLSEISHSLSILAVFGFEFSILIISLLSTVAKYAIYTVDHRSPENWEGKSMYIFFVELVADFGQLMLYLAFFGLITSYYGLPFHIIFNIYATLRSFINKCRDLIRYRRATRNMNERYPTVSADELAELRDPTCIICREEMTASPTANMTNPPDPSSQAEIPKRLPCGHIFHFNCLRSWLERQQTCPTCRRTVLDDIP</sequence>
<comment type="pathway">
    <text evidence="3">Protein modification; protein ubiquitination.</text>
</comment>
<evidence type="ECO:0000256" key="6">
    <source>
        <dbReference type="ARBA" id="ARBA00022679"/>
    </source>
</evidence>
<feature type="transmembrane region" description="Helical" evidence="16">
    <location>
        <begin position="140"/>
        <end position="160"/>
    </location>
</feature>
<keyword evidence="12" id="KW-0862">Zinc</keyword>
<name>A0A4P9ZY27_9FUNG</name>
<dbReference type="Pfam" id="PF12678">
    <property type="entry name" value="zf-rbx1"/>
    <property type="match status" value="1"/>
</dbReference>
<evidence type="ECO:0000313" key="18">
    <source>
        <dbReference type="EMBL" id="RKP38596.1"/>
    </source>
</evidence>
<evidence type="ECO:0000256" key="2">
    <source>
        <dbReference type="ARBA" id="ARBA00004477"/>
    </source>
</evidence>
<comment type="similarity">
    <text evidence="4">Belongs to the HRD1 family.</text>
</comment>
<evidence type="ECO:0000256" key="1">
    <source>
        <dbReference type="ARBA" id="ARBA00000900"/>
    </source>
</evidence>
<keyword evidence="14 16" id="KW-0472">Membrane</keyword>
<evidence type="ECO:0000256" key="10">
    <source>
        <dbReference type="ARBA" id="ARBA00022786"/>
    </source>
</evidence>
<dbReference type="InterPro" id="IPR001841">
    <property type="entry name" value="Znf_RING"/>
</dbReference>
<dbReference type="InterPro" id="IPR050731">
    <property type="entry name" value="HRD1_E3_ubiq-ligases"/>
</dbReference>
<evidence type="ECO:0000256" key="11">
    <source>
        <dbReference type="ARBA" id="ARBA00022824"/>
    </source>
</evidence>
<comment type="subcellular location">
    <subcellularLocation>
        <location evidence="2">Endoplasmic reticulum membrane</location>
        <topology evidence="2">Multi-pass membrane protein</topology>
    </subcellularLocation>
</comment>
<organism evidence="18 19">
    <name type="scientific">Dimargaris cristalligena</name>
    <dbReference type="NCBI Taxonomy" id="215637"/>
    <lineage>
        <taxon>Eukaryota</taxon>
        <taxon>Fungi</taxon>
        <taxon>Fungi incertae sedis</taxon>
        <taxon>Zoopagomycota</taxon>
        <taxon>Kickxellomycotina</taxon>
        <taxon>Dimargaritomycetes</taxon>
        <taxon>Dimargaritales</taxon>
        <taxon>Dimargaritaceae</taxon>
        <taxon>Dimargaris</taxon>
    </lineage>
</organism>
<dbReference type="Proteomes" id="UP000268162">
    <property type="component" value="Unassembled WGS sequence"/>
</dbReference>
<dbReference type="PANTHER" id="PTHR22763:SF184">
    <property type="entry name" value="E3 UBIQUITIN-PROTEIN LIGASE SYNOVIOLIN"/>
    <property type="match status" value="1"/>
</dbReference>
<evidence type="ECO:0000256" key="14">
    <source>
        <dbReference type="ARBA" id="ARBA00023136"/>
    </source>
</evidence>
<dbReference type="InterPro" id="IPR013083">
    <property type="entry name" value="Znf_RING/FYVE/PHD"/>
</dbReference>
<gene>
    <name evidence="18" type="ORF">BJ085DRAFT_12473</name>
</gene>
<evidence type="ECO:0000256" key="15">
    <source>
        <dbReference type="PROSITE-ProRule" id="PRU00175"/>
    </source>
</evidence>
<comment type="catalytic activity">
    <reaction evidence="1">
        <text>S-ubiquitinyl-[E2 ubiquitin-conjugating enzyme]-L-cysteine + [acceptor protein]-L-lysine = [E2 ubiquitin-conjugating enzyme]-L-cysteine + N(6)-ubiquitinyl-[acceptor protein]-L-lysine.</text>
        <dbReference type="EC" id="2.3.2.27"/>
    </reaction>
</comment>
<dbReference type="GO" id="GO:0008270">
    <property type="term" value="F:zinc ion binding"/>
    <property type="evidence" value="ECO:0007669"/>
    <property type="project" value="UniProtKB-KW"/>
</dbReference>
<dbReference type="Pfam" id="PF25563">
    <property type="entry name" value="TPR_SYVN1_N"/>
    <property type="match status" value="1"/>
</dbReference>
<evidence type="ECO:0000256" key="9">
    <source>
        <dbReference type="ARBA" id="ARBA00022771"/>
    </source>
</evidence>
<keyword evidence="7 16" id="KW-0812">Transmembrane</keyword>
<dbReference type="InterPro" id="IPR058051">
    <property type="entry name" value="Znf_RING_synoviolin"/>
</dbReference>
<dbReference type="SMART" id="SM00184">
    <property type="entry name" value="RING"/>
    <property type="match status" value="1"/>
</dbReference>
<dbReference type="InterPro" id="IPR024766">
    <property type="entry name" value="Znf_RING_H2"/>
</dbReference>
<reference evidence="19" key="1">
    <citation type="journal article" date="2018" name="Nat. Microbiol.">
        <title>Leveraging single-cell genomics to expand the fungal tree of life.</title>
        <authorList>
            <person name="Ahrendt S.R."/>
            <person name="Quandt C.A."/>
            <person name="Ciobanu D."/>
            <person name="Clum A."/>
            <person name="Salamov A."/>
            <person name="Andreopoulos B."/>
            <person name="Cheng J.F."/>
            <person name="Woyke T."/>
            <person name="Pelin A."/>
            <person name="Henrissat B."/>
            <person name="Reynolds N.K."/>
            <person name="Benny G.L."/>
            <person name="Smith M.E."/>
            <person name="James T.Y."/>
            <person name="Grigoriev I.V."/>
        </authorList>
    </citation>
    <scope>NUCLEOTIDE SEQUENCE [LARGE SCALE GENOMIC DNA]</scope>
    <source>
        <strain evidence="19">RSA 468</strain>
    </source>
</reference>
<dbReference type="Gene3D" id="3.30.40.10">
    <property type="entry name" value="Zinc/RING finger domain, C3HC4 (zinc finger)"/>
    <property type="match status" value="1"/>
</dbReference>
<evidence type="ECO:0000259" key="17">
    <source>
        <dbReference type="PROSITE" id="PS50089"/>
    </source>
</evidence>
<feature type="domain" description="RING-type" evidence="17">
    <location>
        <begin position="294"/>
        <end position="350"/>
    </location>
</feature>
<dbReference type="GO" id="GO:0005789">
    <property type="term" value="C:endoplasmic reticulum membrane"/>
    <property type="evidence" value="ECO:0007669"/>
    <property type="project" value="UniProtKB-SubCell"/>
</dbReference>
<proteinExistence type="inferred from homology"/>
<dbReference type="SUPFAM" id="SSF57850">
    <property type="entry name" value="RING/U-box"/>
    <property type="match status" value="1"/>
</dbReference>
<evidence type="ECO:0000256" key="3">
    <source>
        <dbReference type="ARBA" id="ARBA00004906"/>
    </source>
</evidence>
<dbReference type="GO" id="GO:0036503">
    <property type="term" value="P:ERAD pathway"/>
    <property type="evidence" value="ECO:0007669"/>
    <property type="project" value="TreeGrafter"/>
</dbReference>
<keyword evidence="11" id="KW-0256">Endoplasmic reticulum</keyword>
<dbReference type="PANTHER" id="PTHR22763">
    <property type="entry name" value="RING ZINC FINGER PROTEIN"/>
    <property type="match status" value="1"/>
</dbReference>